<protein>
    <submittedName>
        <fullName evidence="1">Uncharacterized protein</fullName>
    </submittedName>
</protein>
<sequence length="44" mass="5431">MQYYLKILWHYICEPPSVHIINQAVMELWERFLVEFGRFLGWAC</sequence>
<evidence type="ECO:0000313" key="1">
    <source>
        <dbReference type="EMBL" id="VFJ52004.1"/>
    </source>
</evidence>
<proteinExistence type="predicted"/>
<dbReference type="AlphaFoldDB" id="A0A450SG69"/>
<reference evidence="1" key="1">
    <citation type="submission" date="2019-02" db="EMBL/GenBank/DDBJ databases">
        <authorList>
            <person name="Gruber-Vodicka R. H."/>
            <person name="Seah K. B. B."/>
        </authorList>
    </citation>
    <scope>NUCLEOTIDE SEQUENCE</scope>
    <source>
        <strain evidence="1">BECK_DK161</strain>
    </source>
</reference>
<gene>
    <name evidence="1" type="ORF">BECKDK2373C_GA0170839_103335</name>
</gene>
<organism evidence="1">
    <name type="scientific">Candidatus Kentrum sp. DK</name>
    <dbReference type="NCBI Taxonomy" id="2126562"/>
    <lineage>
        <taxon>Bacteria</taxon>
        <taxon>Pseudomonadati</taxon>
        <taxon>Pseudomonadota</taxon>
        <taxon>Gammaproteobacteria</taxon>
        <taxon>Candidatus Kentrum</taxon>
    </lineage>
</organism>
<name>A0A450SG69_9GAMM</name>
<dbReference type="EMBL" id="CAADEY010000033">
    <property type="protein sequence ID" value="VFJ52004.1"/>
    <property type="molecule type" value="Genomic_DNA"/>
</dbReference>
<accession>A0A450SG69</accession>